<dbReference type="Pfam" id="PF12729">
    <property type="entry name" value="4HB_MCP_1"/>
    <property type="match status" value="1"/>
</dbReference>
<keyword evidence="6" id="KW-0812">Transmembrane</keyword>
<dbReference type="InterPro" id="IPR004090">
    <property type="entry name" value="Chemotax_Me-accpt_rcpt"/>
</dbReference>
<dbReference type="GO" id="GO:0006935">
    <property type="term" value="P:chemotaxis"/>
    <property type="evidence" value="ECO:0007669"/>
    <property type="project" value="InterPro"/>
</dbReference>
<evidence type="ECO:0000313" key="10">
    <source>
        <dbReference type="EMBL" id="EGA68407.1"/>
    </source>
</evidence>
<evidence type="ECO:0000256" key="3">
    <source>
        <dbReference type="ARBA" id="ARBA00023224"/>
    </source>
</evidence>
<dbReference type="PRINTS" id="PR00260">
    <property type="entry name" value="CHEMTRNSDUCR"/>
</dbReference>
<dbReference type="PANTHER" id="PTHR32089:SF120">
    <property type="entry name" value="METHYL-ACCEPTING CHEMOTAXIS PROTEIN TLPQ"/>
    <property type="match status" value="1"/>
</dbReference>
<dbReference type="SMART" id="SM00283">
    <property type="entry name" value="MA"/>
    <property type="match status" value="1"/>
</dbReference>
<dbReference type="InterPro" id="IPR000727">
    <property type="entry name" value="T_SNARE_dom"/>
</dbReference>
<evidence type="ECO:0000256" key="1">
    <source>
        <dbReference type="ARBA" id="ARBA00004429"/>
    </source>
</evidence>
<comment type="caution">
    <text evidence="10">The sequence shown here is derived from an EMBL/GenBank/DDBJ whole genome shotgun (WGS) entry which is preliminary data.</text>
</comment>
<sequence>MGISSFSVKKKIYGTVLLTLAILIGLALFFVSHIQMIKHQLDVFSETTVPSVLLVKDTNTALVSLRKDQFSLLPNTQHPDFNQWVNDLDSSIQTIDGYLSEYEQGLWDERDRQAFDTVASNWRKYRATSIQFASLLTQGKLDSANTLILNSFPEFSAVSLALQSLTELNQTYIVEDSAAAEQIVTETLIYGTIAVIVALLLATLLSVILANQICTPLELVRKMALSIAAGDLTYKLQRDKIANDELGELADACEDMQQKLQVLVGNISNTSVQIGTAIEEVSAISTQTSQGMHEQQEQISLIATAMNQMQATVNEVAGNTEDASTTAGSAQKEATSGLSIVETSMEKTRAAERVIADTGHMVEELEADTANISVVVDVIQEIAEQTNLLALNAAIEAARAGEQGRGFAVVADEVRTLASRTQSSTEEIINIIDKLQNRSKQAVEATRQSSTLIQSCVEQTQEASSSIQHIERNVENIAEMSIQIASACSEQSSVTEELNRNVESINVSSNEVAEGAKQTAQACHSLSELATGLQDVVRKFRIA</sequence>
<keyword evidence="3 5" id="KW-0807">Transducer</keyword>
<dbReference type="CDD" id="cd11386">
    <property type="entry name" value="MCP_signal"/>
    <property type="match status" value="1"/>
</dbReference>
<dbReference type="GO" id="GO:0004888">
    <property type="term" value="F:transmembrane signaling receptor activity"/>
    <property type="evidence" value="ECO:0007669"/>
    <property type="project" value="InterPro"/>
</dbReference>
<evidence type="ECO:0000256" key="6">
    <source>
        <dbReference type="SAM" id="Phobius"/>
    </source>
</evidence>
<dbReference type="SMART" id="SM00304">
    <property type="entry name" value="HAMP"/>
    <property type="match status" value="1"/>
</dbReference>
<dbReference type="PROSITE" id="PS50111">
    <property type="entry name" value="CHEMOTAXIS_TRANSDUC_2"/>
    <property type="match status" value="1"/>
</dbReference>
<feature type="domain" description="T-SNARE coiled-coil homology" evidence="8">
    <location>
        <begin position="457"/>
        <end position="519"/>
    </location>
</feature>
<proteinExistence type="inferred from homology"/>
<accession>E8MCA2</accession>
<feature type="domain" description="Methyl-accepting transducer" evidence="7">
    <location>
        <begin position="270"/>
        <end position="506"/>
    </location>
</feature>
<dbReference type="eggNOG" id="COG0840">
    <property type="taxonomic scope" value="Bacteria"/>
</dbReference>
<dbReference type="InterPro" id="IPR004089">
    <property type="entry name" value="MCPsignal_dom"/>
</dbReference>
<evidence type="ECO:0000259" key="7">
    <source>
        <dbReference type="PROSITE" id="PS50111"/>
    </source>
</evidence>
<dbReference type="InterPro" id="IPR003660">
    <property type="entry name" value="HAMP_dom"/>
</dbReference>
<gene>
    <name evidence="10" type="ORF">VISI1226_09009</name>
</gene>
<dbReference type="Pfam" id="PF00015">
    <property type="entry name" value="MCPsignal"/>
    <property type="match status" value="1"/>
</dbReference>
<evidence type="ECO:0000259" key="8">
    <source>
        <dbReference type="PROSITE" id="PS50192"/>
    </source>
</evidence>
<dbReference type="InterPro" id="IPR024478">
    <property type="entry name" value="HlyB_4HB_MCP"/>
</dbReference>
<dbReference type="Pfam" id="PF00672">
    <property type="entry name" value="HAMP"/>
    <property type="match status" value="1"/>
</dbReference>
<protein>
    <submittedName>
        <fullName evidence="10">Methyl-accepting chemotaxis protein</fullName>
    </submittedName>
</protein>
<evidence type="ECO:0000259" key="9">
    <source>
        <dbReference type="PROSITE" id="PS50885"/>
    </source>
</evidence>
<dbReference type="PROSITE" id="PS50885">
    <property type="entry name" value="HAMP"/>
    <property type="match status" value="1"/>
</dbReference>
<dbReference type="PANTHER" id="PTHR32089">
    <property type="entry name" value="METHYL-ACCEPTING CHEMOTAXIS PROTEIN MCPB"/>
    <property type="match status" value="1"/>
</dbReference>
<organism evidence="10 11">
    <name type="scientific">Vibrio sinaloensis DSM 21326</name>
    <dbReference type="NCBI Taxonomy" id="945550"/>
    <lineage>
        <taxon>Bacteria</taxon>
        <taxon>Pseudomonadati</taxon>
        <taxon>Pseudomonadota</taxon>
        <taxon>Gammaproteobacteria</taxon>
        <taxon>Vibrionales</taxon>
        <taxon>Vibrionaceae</taxon>
        <taxon>Vibrio</taxon>
        <taxon>Vibrio oreintalis group</taxon>
    </lineage>
</organism>
<evidence type="ECO:0000313" key="11">
    <source>
        <dbReference type="Proteomes" id="UP000006228"/>
    </source>
</evidence>
<dbReference type="GO" id="GO:0007165">
    <property type="term" value="P:signal transduction"/>
    <property type="evidence" value="ECO:0007669"/>
    <property type="project" value="UniProtKB-KW"/>
</dbReference>
<dbReference type="PROSITE" id="PS50192">
    <property type="entry name" value="T_SNARE"/>
    <property type="match status" value="1"/>
</dbReference>
<dbReference type="SUPFAM" id="SSF58104">
    <property type="entry name" value="Methyl-accepting chemotaxis protein (MCP) signaling domain"/>
    <property type="match status" value="1"/>
</dbReference>
<feature type="transmembrane region" description="Helical" evidence="6">
    <location>
        <begin position="188"/>
        <end position="210"/>
    </location>
</feature>
<dbReference type="FunFam" id="1.10.287.950:FF:000001">
    <property type="entry name" value="Methyl-accepting chemotaxis sensory transducer"/>
    <property type="match status" value="1"/>
</dbReference>
<evidence type="ECO:0000256" key="5">
    <source>
        <dbReference type="PROSITE-ProRule" id="PRU00284"/>
    </source>
</evidence>
<evidence type="ECO:0000256" key="4">
    <source>
        <dbReference type="ARBA" id="ARBA00029447"/>
    </source>
</evidence>
<dbReference type="Gene3D" id="1.10.287.950">
    <property type="entry name" value="Methyl-accepting chemotaxis protein"/>
    <property type="match status" value="1"/>
</dbReference>
<dbReference type="EMBL" id="AEVT01000107">
    <property type="protein sequence ID" value="EGA68407.1"/>
    <property type="molecule type" value="Genomic_DNA"/>
</dbReference>
<dbReference type="CDD" id="cd06225">
    <property type="entry name" value="HAMP"/>
    <property type="match status" value="1"/>
</dbReference>
<keyword evidence="2" id="KW-1003">Cell membrane</keyword>
<feature type="domain" description="HAMP" evidence="9">
    <location>
        <begin position="211"/>
        <end position="265"/>
    </location>
</feature>
<dbReference type="Proteomes" id="UP000006228">
    <property type="component" value="Unassembled WGS sequence"/>
</dbReference>
<dbReference type="OrthoDB" id="7054443at2"/>
<keyword evidence="2" id="KW-0997">Cell inner membrane</keyword>
<evidence type="ECO:0000256" key="2">
    <source>
        <dbReference type="ARBA" id="ARBA00022519"/>
    </source>
</evidence>
<name>E8MCA2_PHOS4</name>
<keyword evidence="6" id="KW-1133">Transmembrane helix</keyword>
<dbReference type="GeneID" id="95571172"/>
<dbReference type="RefSeq" id="WP_008080818.1">
    <property type="nucleotide sequence ID" value="NZ_AEVT01000107.1"/>
</dbReference>
<keyword evidence="6" id="KW-0472">Membrane</keyword>
<dbReference type="GO" id="GO:0005886">
    <property type="term" value="C:plasma membrane"/>
    <property type="evidence" value="ECO:0007669"/>
    <property type="project" value="UniProtKB-SubCell"/>
</dbReference>
<comment type="similarity">
    <text evidence="4">Belongs to the methyl-accepting chemotaxis (MCP) protein family.</text>
</comment>
<dbReference type="AlphaFoldDB" id="E8MCA2"/>
<comment type="subcellular location">
    <subcellularLocation>
        <location evidence="1">Cell inner membrane</location>
        <topology evidence="1">Multi-pass membrane protein</topology>
    </subcellularLocation>
</comment>
<feature type="transmembrane region" description="Helical" evidence="6">
    <location>
        <begin position="12"/>
        <end position="31"/>
    </location>
</feature>
<reference evidence="10 11" key="1">
    <citation type="journal article" date="2012" name="Int. J. Syst. Evol. Microbiol.">
        <title>Vibrio caribbeanicus sp. nov., isolated from the marine sponge Scleritoderma cyanea.</title>
        <authorList>
            <person name="Hoffmann M."/>
            <person name="Monday S.R."/>
            <person name="Allard M.W."/>
            <person name="Strain E.A."/>
            <person name="Whittaker P."/>
            <person name="Naum M."/>
            <person name="McCarthy P.J."/>
            <person name="Lopez J.V."/>
            <person name="Fischer M."/>
            <person name="Brown E.W."/>
        </authorList>
    </citation>
    <scope>NUCLEOTIDE SEQUENCE [LARGE SCALE GENOMIC DNA]</scope>
    <source>
        <strain evidence="11">DSMZ 21326</strain>
    </source>
</reference>